<organism evidence="3 4">
    <name type="scientific">Paraburkholderia aspalathi</name>
    <dbReference type="NCBI Taxonomy" id="1324617"/>
    <lineage>
        <taxon>Bacteria</taxon>
        <taxon>Pseudomonadati</taxon>
        <taxon>Pseudomonadota</taxon>
        <taxon>Betaproteobacteria</taxon>
        <taxon>Burkholderiales</taxon>
        <taxon>Burkholderiaceae</taxon>
        <taxon>Paraburkholderia</taxon>
    </lineage>
</organism>
<dbReference type="PROSITE" id="PS51257">
    <property type="entry name" value="PROKAR_LIPOPROTEIN"/>
    <property type="match status" value="1"/>
</dbReference>
<evidence type="ECO:0000313" key="3">
    <source>
        <dbReference type="EMBL" id="SFU16244.1"/>
    </source>
</evidence>
<dbReference type="Pfam" id="PF11925">
    <property type="entry name" value="DUF3443"/>
    <property type="match status" value="1"/>
</dbReference>
<dbReference type="AlphaFoldDB" id="A0A1I7DX41"/>
<keyword evidence="2" id="KW-0732">Signal</keyword>
<gene>
    <name evidence="3" type="ORF">SAMN05192563_101267</name>
</gene>
<protein>
    <recommendedName>
        <fullName evidence="5">DUF3443 domain-containing protein</fullName>
    </recommendedName>
</protein>
<name>A0A1I7DX41_9BURK</name>
<feature type="compositionally biased region" description="Gly residues" evidence="1">
    <location>
        <begin position="50"/>
        <end position="59"/>
    </location>
</feature>
<reference evidence="3 4" key="1">
    <citation type="submission" date="2016-10" db="EMBL/GenBank/DDBJ databases">
        <authorList>
            <person name="de Groot N.N."/>
        </authorList>
    </citation>
    <scope>NUCLEOTIDE SEQUENCE [LARGE SCALE GENOMIC DNA]</scope>
    <source>
        <strain evidence="3 4">LMG 27731</strain>
    </source>
</reference>
<proteinExistence type="predicted"/>
<accession>A0A1I7DX41</accession>
<feature type="chain" id="PRO_5011677015" description="DUF3443 domain-containing protein" evidence="2">
    <location>
        <begin position="21"/>
        <end position="440"/>
    </location>
</feature>
<dbReference type="EMBL" id="FPBH01000012">
    <property type="protein sequence ID" value="SFU16244.1"/>
    <property type="molecule type" value="Genomic_DNA"/>
</dbReference>
<sequence>MKTIHKTFWAAMTAASVLLAACGGGSSGSSGDGSSIGWNATPDWITPPNGSGGTSGSGNAGYTSNIKTDKNNTVTVRVDNSMGSINMLYASIQVCAPGAQGKGPCVTVDRMLVDTGSTGVRIAASALQSLNSQLLTQVGAPDDNTGAFPIAECMTFASGFTWGSVKRADITIGNRTASNIPIQVTGDGAFSTPADCAARGGADLSTARSLGANGILGIGHGVQDSKDALQKAVPGLYYYCPSANSCVSTRMTVAKEVMNPVAAFDADYNGTVIRLPAIAAGGQAGVSGQLIFGVGTQSNNTPPANANIFALDEYATMTTQYHGTVLNWSAIDSGTNAYVFPDDTIPTTSEWEWYTPSSPLNLTATMEPTDGSSPPVSVTFPIDNALNLMASGNAAYNNVGAYSTHSRMFLWGLPFFYGRSVYTVIGNSKIGRLTGPFVAF</sequence>
<evidence type="ECO:0000256" key="2">
    <source>
        <dbReference type="SAM" id="SignalP"/>
    </source>
</evidence>
<evidence type="ECO:0000313" key="4">
    <source>
        <dbReference type="Proteomes" id="UP000198844"/>
    </source>
</evidence>
<evidence type="ECO:0008006" key="5">
    <source>
        <dbReference type="Google" id="ProtNLM"/>
    </source>
</evidence>
<dbReference type="Proteomes" id="UP000198844">
    <property type="component" value="Unassembled WGS sequence"/>
</dbReference>
<evidence type="ECO:0000256" key="1">
    <source>
        <dbReference type="SAM" id="MobiDB-lite"/>
    </source>
</evidence>
<dbReference type="OrthoDB" id="5289858at2"/>
<feature type="signal peptide" evidence="2">
    <location>
        <begin position="1"/>
        <end position="20"/>
    </location>
</feature>
<dbReference type="InterPro" id="IPR021847">
    <property type="entry name" value="DUF3443"/>
</dbReference>
<dbReference type="RefSeq" id="WP_093636287.1">
    <property type="nucleotide sequence ID" value="NZ_FPBH01000012.1"/>
</dbReference>
<feature type="region of interest" description="Disordered" evidence="1">
    <location>
        <begin position="28"/>
        <end position="64"/>
    </location>
</feature>